<sequence length="163" mass="18164">MPDKANSLTIGGLAKAANVHVETIRYYQRRRLVPEPERPPGGIRRYGPADIERLMFVKTAQQLGFSLVEISDLLQLEDGAHCQEASALAEHKLRDVREKIDQLGRIEKVLGEMVEQCHAHPDNITCPLIASLHEGAMGETINVKEHDFHSTEDSRESGCFIPG</sequence>
<name>A0A352IZH8_9GAMM</name>
<evidence type="ECO:0000259" key="11">
    <source>
        <dbReference type="PROSITE" id="PS50937"/>
    </source>
</evidence>
<comment type="caution">
    <text evidence="12">The sequence shown here is derived from an EMBL/GenBank/DDBJ whole genome shotgun (WGS) entry which is preliminary data.</text>
</comment>
<evidence type="ECO:0000256" key="8">
    <source>
        <dbReference type="ARBA" id="ARBA00023159"/>
    </source>
</evidence>
<dbReference type="PANTHER" id="PTHR30204:SF69">
    <property type="entry name" value="MERR-FAMILY TRANSCRIPTIONAL REGULATOR"/>
    <property type="match status" value="1"/>
</dbReference>
<evidence type="ECO:0000256" key="5">
    <source>
        <dbReference type="ARBA" id="ARBA00022914"/>
    </source>
</evidence>
<keyword evidence="2" id="KW-0475">Mercuric resistance</keyword>
<evidence type="ECO:0000256" key="10">
    <source>
        <dbReference type="ARBA" id="ARBA00024874"/>
    </source>
</evidence>
<protein>
    <recommendedName>
        <fullName evidence="1">Mercuric resistance operon regulatory protein</fullName>
    </recommendedName>
</protein>
<dbReference type="CDD" id="cd04783">
    <property type="entry name" value="HTH_MerR1"/>
    <property type="match status" value="1"/>
</dbReference>
<comment type="function">
    <text evidence="10">Mediates the mercuric-dependent induction of mercury resistance operon. In the absence of mercury MerR represses transcription by binding tightly to the mer operator region; when mercury is present the dimeric complex binds a single ion and becomes a potent transcriptional activator, while remaining bound to the mer site.</text>
</comment>
<evidence type="ECO:0000256" key="6">
    <source>
        <dbReference type="ARBA" id="ARBA00023015"/>
    </source>
</evidence>
<dbReference type="SUPFAM" id="SSF46955">
    <property type="entry name" value="Putative DNA-binding domain"/>
    <property type="match status" value="1"/>
</dbReference>
<organism evidence="12 13">
    <name type="scientific">Marinobacter adhaerens</name>
    <dbReference type="NCBI Taxonomy" id="1033846"/>
    <lineage>
        <taxon>Bacteria</taxon>
        <taxon>Pseudomonadati</taxon>
        <taxon>Pseudomonadota</taxon>
        <taxon>Gammaproteobacteria</taxon>
        <taxon>Pseudomonadales</taxon>
        <taxon>Marinobacteraceae</taxon>
        <taxon>Marinobacter</taxon>
    </lineage>
</organism>
<feature type="domain" description="HTH merR-type" evidence="11">
    <location>
        <begin position="7"/>
        <end position="76"/>
    </location>
</feature>
<evidence type="ECO:0000313" key="12">
    <source>
        <dbReference type="EMBL" id="HBC36861.1"/>
    </source>
</evidence>
<dbReference type="Pfam" id="PF13411">
    <property type="entry name" value="MerR_1"/>
    <property type="match status" value="1"/>
</dbReference>
<dbReference type="PROSITE" id="PS50937">
    <property type="entry name" value="HTH_MERR_2"/>
    <property type="match status" value="1"/>
</dbReference>
<keyword evidence="3" id="KW-0678">Repressor</keyword>
<evidence type="ECO:0000313" key="13">
    <source>
        <dbReference type="Proteomes" id="UP000263489"/>
    </source>
</evidence>
<dbReference type="SMART" id="SM00422">
    <property type="entry name" value="HTH_MERR"/>
    <property type="match status" value="1"/>
</dbReference>
<dbReference type="AlphaFoldDB" id="A0A352IZH8"/>
<keyword evidence="8" id="KW-0010">Activator</keyword>
<dbReference type="GO" id="GO:0003700">
    <property type="term" value="F:DNA-binding transcription factor activity"/>
    <property type="evidence" value="ECO:0007669"/>
    <property type="project" value="InterPro"/>
</dbReference>
<keyword evidence="7" id="KW-0238">DNA-binding</keyword>
<evidence type="ECO:0000256" key="9">
    <source>
        <dbReference type="ARBA" id="ARBA00023163"/>
    </source>
</evidence>
<dbReference type="GO" id="GO:0045340">
    <property type="term" value="F:mercury ion binding"/>
    <property type="evidence" value="ECO:0007669"/>
    <property type="project" value="InterPro"/>
</dbReference>
<dbReference type="PRINTS" id="PR00040">
    <property type="entry name" value="HTHMERR"/>
</dbReference>
<dbReference type="InterPro" id="IPR009061">
    <property type="entry name" value="DNA-bd_dom_put_sf"/>
</dbReference>
<keyword evidence="4" id="KW-0479">Metal-binding</keyword>
<evidence type="ECO:0000256" key="1">
    <source>
        <dbReference type="ARBA" id="ARBA00017146"/>
    </source>
</evidence>
<keyword evidence="5" id="KW-0476">Mercury</keyword>
<gene>
    <name evidence="12" type="primary">merR</name>
    <name evidence="12" type="ORF">DC045_21650</name>
</gene>
<evidence type="ECO:0000256" key="3">
    <source>
        <dbReference type="ARBA" id="ARBA00022491"/>
    </source>
</evidence>
<dbReference type="GO" id="GO:0003677">
    <property type="term" value="F:DNA binding"/>
    <property type="evidence" value="ECO:0007669"/>
    <property type="project" value="UniProtKB-KW"/>
</dbReference>
<dbReference type="Gene3D" id="1.10.1660.10">
    <property type="match status" value="1"/>
</dbReference>
<proteinExistence type="predicted"/>
<evidence type="ECO:0000256" key="2">
    <source>
        <dbReference type="ARBA" id="ARBA00022466"/>
    </source>
</evidence>
<evidence type="ECO:0000256" key="4">
    <source>
        <dbReference type="ARBA" id="ARBA00022723"/>
    </source>
</evidence>
<keyword evidence="6" id="KW-0805">Transcription regulation</keyword>
<keyword evidence="9" id="KW-0804">Transcription</keyword>
<dbReference type="EMBL" id="DNNA01000329">
    <property type="protein sequence ID" value="HBC36861.1"/>
    <property type="molecule type" value="Genomic_DNA"/>
</dbReference>
<dbReference type="InterPro" id="IPR011794">
    <property type="entry name" value="MerR"/>
</dbReference>
<dbReference type="NCBIfam" id="TIGR02051">
    <property type="entry name" value="MerR"/>
    <property type="match status" value="1"/>
</dbReference>
<dbReference type="InterPro" id="IPR000551">
    <property type="entry name" value="MerR-type_HTH_dom"/>
</dbReference>
<dbReference type="InterPro" id="IPR047057">
    <property type="entry name" value="MerR_fam"/>
</dbReference>
<dbReference type="Proteomes" id="UP000263489">
    <property type="component" value="Unassembled WGS sequence"/>
</dbReference>
<evidence type="ECO:0000256" key="7">
    <source>
        <dbReference type="ARBA" id="ARBA00023125"/>
    </source>
</evidence>
<dbReference type="GO" id="GO:0046689">
    <property type="term" value="P:response to mercury ion"/>
    <property type="evidence" value="ECO:0007669"/>
    <property type="project" value="UniProtKB-KW"/>
</dbReference>
<accession>A0A352IZH8</accession>
<reference evidence="12 13" key="1">
    <citation type="journal article" date="2018" name="Nat. Biotechnol.">
        <title>A standardized bacterial taxonomy based on genome phylogeny substantially revises the tree of life.</title>
        <authorList>
            <person name="Parks D.H."/>
            <person name="Chuvochina M."/>
            <person name="Waite D.W."/>
            <person name="Rinke C."/>
            <person name="Skarshewski A."/>
            <person name="Chaumeil P.A."/>
            <person name="Hugenholtz P."/>
        </authorList>
    </citation>
    <scope>NUCLEOTIDE SEQUENCE [LARGE SCALE GENOMIC DNA]</scope>
    <source>
        <strain evidence="12">UBA9380</strain>
    </source>
</reference>
<dbReference type="PANTHER" id="PTHR30204">
    <property type="entry name" value="REDOX-CYCLING DRUG-SENSING TRANSCRIPTIONAL ACTIVATOR SOXR"/>
    <property type="match status" value="1"/>
</dbReference>